<evidence type="ECO:0000313" key="2">
    <source>
        <dbReference type="Proteomes" id="UP000821865"/>
    </source>
</evidence>
<protein>
    <submittedName>
        <fullName evidence="1">Uncharacterized protein</fullName>
    </submittedName>
</protein>
<name>A0ACB8D4H4_DERSI</name>
<gene>
    <name evidence="1" type="ORF">HPB49_011342</name>
</gene>
<proteinExistence type="predicted"/>
<accession>A0ACB8D4H4</accession>
<comment type="caution">
    <text evidence="1">The sequence shown here is derived from an EMBL/GenBank/DDBJ whole genome shotgun (WGS) entry which is preliminary data.</text>
</comment>
<evidence type="ECO:0000313" key="1">
    <source>
        <dbReference type="EMBL" id="KAH7959472.1"/>
    </source>
</evidence>
<keyword evidence="2" id="KW-1185">Reference proteome</keyword>
<reference evidence="1" key="1">
    <citation type="submission" date="2020-05" db="EMBL/GenBank/DDBJ databases">
        <title>Large-scale comparative analyses of tick genomes elucidate their genetic diversity and vector capacities.</title>
        <authorList>
            <person name="Jia N."/>
            <person name="Wang J."/>
            <person name="Shi W."/>
            <person name="Du L."/>
            <person name="Sun Y."/>
            <person name="Zhan W."/>
            <person name="Jiang J."/>
            <person name="Wang Q."/>
            <person name="Zhang B."/>
            <person name="Ji P."/>
            <person name="Sakyi L.B."/>
            <person name="Cui X."/>
            <person name="Yuan T."/>
            <person name="Jiang B."/>
            <person name="Yang W."/>
            <person name="Lam T.T.-Y."/>
            <person name="Chang Q."/>
            <person name="Ding S."/>
            <person name="Wang X."/>
            <person name="Zhu J."/>
            <person name="Ruan X."/>
            <person name="Zhao L."/>
            <person name="Wei J."/>
            <person name="Que T."/>
            <person name="Du C."/>
            <person name="Cheng J."/>
            <person name="Dai P."/>
            <person name="Han X."/>
            <person name="Huang E."/>
            <person name="Gao Y."/>
            <person name="Liu J."/>
            <person name="Shao H."/>
            <person name="Ye R."/>
            <person name="Li L."/>
            <person name="Wei W."/>
            <person name="Wang X."/>
            <person name="Wang C."/>
            <person name="Yang T."/>
            <person name="Huo Q."/>
            <person name="Li W."/>
            <person name="Guo W."/>
            <person name="Chen H."/>
            <person name="Zhou L."/>
            <person name="Ni X."/>
            <person name="Tian J."/>
            <person name="Zhou Y."/>
            <person name="Sheng Y."/>
            <person name="Liu T."/>
            <person name="Pan Y."/>
            <person name="Xia L."/>
            <person name="Li J."/>
            <person name="Zhao F."/>
            <person name="Cao W."/>
        </authorList>
    </citation>
    <scope>NUCLEOTIDE SEQUENCE</scope>
    <source>
        <strain evidence="1">Dsil-2018</strain>
    </source>
</reference>
<sequence length="586" mass="65426">MKFIALTTPNNVVPWKYVTDHAAALDRRLAAALVLGHRYMHNHHFPTGVNTRALDEQLRDGVAVIAGPVSKTTDRVKSSKIFSMAEDPHHPVEVPLQLLDPQGLQEPQGTVAHRELAEDDQSCSSFFRDKDKVCCSLVVPIISIIGIALTICCCYDLFTRESRRPTLAPHPSSLPLTKEMSPWLRWDYRDGDVRAPRILVWTGPPSMISEAARIDAASHLAASDGSTTEYWTSCHFVTDDPYDAPDQCAVTYDRRLLMESDLIVFHADRLNASDLPRKRSTGQLWVFWARIHPVSPTFVGDIGLLGPISRVRVKDSPSALPIQLAQVFNWTMSHREDTVVHIVHKTFGPGFLSTGNLSISSANPSSWSAMPTRRDAAWIASDCERERFREEQEKLRSLNDGRYYLNAVPVHLQVLPNCGAGQCASLADCVAQVAKKFKFIVVAATPACFQSVHDLVYEAFEHDLVPIVLASSNITLNVPPKSVVNAADWLGPGRLHAYLRTLLDDPAEYGSYFAWKQNFTVFTLDDELCSLCAAFQKDNWTVAPKRLDVREWWELRARCRVEPLFGVDAFTVISDSPTLANASPKR</sequence>
<dbReference type="Proteomes" id="UP000821865">
    <property type="component" value="Chromosome 3"/>
</dbReference>
<organism evidence="1 2">
    <name type="scientific">Dermacentor silvarum</name>
    <name type="common">Tick</name>
    <dbReference type="NCBI Taxonomy" id="543639"/>
    <lineage>
        <taxon>Eukaryota</taxon>
        <taxon>Metazoa</taxon>
        <taxon>Ecdysozoa</taxon>
        <taxon>Arthropoda</taxon>
        <taxon>Chelicerata</taxon>
        <taxon>Arachnida</taxon>
        <taxon>Acari</taxon>
        <taxon>Parasitiformes</taxon>
        <taxon>Ixodida</taxon>
        <taxon>Ixodoidea</taxon>
        <taxon>Ixodidae</taxon>
        <taxon>Rhipicephalinae</taxon>
        <taxon>Dermacentor</taxon>
    </lineage>
</organism>
<dbReference type="EMBL" id="CM023472">
    <property type="protein sequence ID" value="KAH7959472.1"/>
    <property type="molecule type" value="Genomic_DNA"/>
</dbReference>